<dbReference type="RefSeq" id="WP_145403915.1">
    <property type="nucleotide sequence ID" value="NZ_BMFU01000001.1"/>
</dbReference>
<sequence length="572" mass="64465">MLVTLSIRNLAVVEEVDVVFHPGFHVLSGETGAGKSIIIDALGLIAGGRSSADLIRYGCDKAEMEALFEMEPTHPVWSTLEQLGIHCEPEEHLVIRRELNTQGKSTSRINGQLVNLTMLREVGEKLINIHGQHEHQSLLRAESHLGLLDTYGSEVIGPVKAKYQERYSKFIAAEKELRALQESSQRAYQLLDMYRFQLEEIAAASLTRGEDELLGEERVKLSHSEKMMDSVVGAYELLSGQKGLEAVSLALSRIEDISGYDSKGLQPIVEQLQSAFYQLEDATFQLRDYRERIEFNPGRLEEVEQRLNLISGLRRKYGDSVELILNYYEQISHETDQLENKDERLEKLRSERDKLLVLVMESAEELSKVRKQCAEELAAQVESELKDLQMERTSLRVQIVPAEDPKGIEWNGRRIRFSRQGADSAEFLISPNPGEPLRPLGKIASGGELSRIMLAMKSIFARHDRIPVLIFDEVDTGVSGRAAQSIAEKLHRLSSTCQVFSITHLPQVACMADHQYLIEKHVYDGRTMTQVESLSQEGRVKELARMLGGVEITEKTLHHAQEMLNLAEAKKG</sequence>
<keyword evidence="6" id="KW-0067">ATP-binding</keyword>
<evidence type="ECO:0000256" key="9">
    <source>
        <dbReference type="PIRNR" id="PIRNR003128"/>
    </source>
</evidence>
<name>A0ABQ1YZ47_9BACL</name>
<evidence type="ECO:0000256" key="10">
    <source>
        <dbReference type="SAM" id="Coils"/>
    </source>
</evidence>
<evidence type="ECO:0000256" key="1">
    <source>
        <dbReference type="ARBA" id="ARBA00003618"/>
    </source>
</evidence>
<keyword evidence="7 9" id="KW-0234">DNA repair</keyword>
<feature type="domain" description="RecF/RecN/SMC N-terminal" evidence="11">
    <location>
        <begin position="5"/>
        <end position="518"/>
    </location>
</feature>
<dbReference type="CDD" id="cd03241">
    <property type="entry name" value="ABC_RecN"/>
    <property type="match status" value="2"/>
</dbReference>
<organism evidence="12 13">
    <name type="scientific">Paenibacillus silvae</name>
    <dbReference type="NCBI Taxonomy" id="1325358"/>
    <lineage>
        <taxon>Bacteria</taxon>
        <taxon>Bacillati</taxon>
        <taxon>Bacillota</taxon>
        <taxon>Bacilli</taxon>
        <taxon>Bacillales</taxon>
        <taxon>Paenibacillaceae</taxon>
        <taxon>Paenibacillus</taxon>
    </lineage>
</organism>
<evidence type="ECO:0000313" key="13">
    <source>
        <dbReference type="Proteomes" id="UP000652153"/>
    </source>
</evidence>
<evidence type="ECO:0000256" key="4">
    <source>
        <dbReference type="ARBA" id="ARBA00022741"/>
    </source>
</evidence>
<dbReference type="NCBIfam" id="TIGR00634">
    <property type="entry name" value="recN"/>
    <property type="match status" value="1"/>
</dbReference>
<dbReference type="Pfam" id="PF02463">
    <property type="entry name" value="SMC_N"/>
    <property type="match status" value="1"/>
</dbReference>
<dbReference type="PIRSF" id="PIRSF003128">
    <property type="entry name" value="RecN"/>
    <property type="match status" value="1"/>
</dbReference>
<comment type="caution">
    <text evidence="12">The sequence shown here is derived from an EMBL/GenBank/DDBJ whole genome shotgun (WGS) entry which is preliminary data.</text>
</comment>
<evidence type="ECO:0000256" key="2">
    <source>
        <dbReference type="ARBA" id="ARBA00009441"/>
    </source>
</evidence>
<keyword evidence="5 9" id="KW-0227">DNA damage</keyword>
<proteinExistence type="inferred from homology"/>
<evidence type="ECO:0000256" key="3">
    <source>
        <dbReference type="ARBA" id="ARBA00021315"/>
    </source>
</evidence>
<dbReference type="Proteomes" id="UP000652153">
    <property type="component" value="Unassembled WGS sequence"/>
</dbReference>
<keyword evidence="13" id="KW-1185">Reference proteome</keyword>
<dbReference type="PANTHER" id="PTHR11059:SF0">
    <property type="entry name" value="DNA REPAIR PROTEIN RECN"/>
    <property type="match status" value="1"/>
</dbReference>
<accession>A0ABQ1YZ47</accession>
<gene>
    <name evidence="12" type="primary">recN</name>
    <name evidence="12" type="ORF">GCM10008014_03630</name>
</gene>
<keyword evidence="4" id="KW-0547">Nucleotide-binding</keyword>
<reference evidence="13" key="1">
    <citation type="journal article" date="2019" name="Int. J. Syst. Evol. Microbiol.">
        <title>The Global Catalogue of Microorganisms (GCM) 10K type strain sequencing project: providing services to taxonomists for standard genome sequencing and annotation.</title>
        <authorList>
            <consortium name="The Broad Institute Genomics Platform"/>
            <consortium name="The Broad Institute Genome Sequencing Center for Infectious Disease"/>
            <person name="Wu L."/>
            <person name="Ma J."/>
        </authorList>
    </citation>
    <scope>NUCLEOTIDE SEQUENCE [LARGE SCALE GENOMIC DNA]</scope>
    <source>
        <strain evidence="13">CGMCC 1.12770</strain>
    </source>
</reference>
<evidence type="ECO:0000256" key="7">
    <source>
        <dbReference type="ARBA" id="ARBA00023204"/>
    </source>
</evidence>
<dbReference type="SUPFAM" id="SSF52540">
    <property type="entry name" value="P-loop containing nucleoside triphosphate hydrolases"/>
    <property type="match status" value="1"/>
</dbReference>
<dbReference type="InterPro" id="IPR027417">
    <property type="entry name" value="P-loop_NTPase"/>
</dbReference>
<dbReference type="InterPro" id="IPR003395">
    <property type="entry name" value="RecF/RecN/SMC_N"/>
</dbReference>
<comment type="similarity">
    <text evidence="2 9">Belongs to the RecN family.</text>
</comment>
<evidence type="ECO:0000259" key="11">
    <source>
        <dbReference type="Pfam" id="PF02463"/>
    </source>
</evidence>
<dbReference type="EMBL" id="BMFU01000001">
    <property type="protein sequence ID" value="GGH43036.1"/>
    <property type="molecule type" value="Genomic_DNA"/>
</dbReference>
<dbReference type="PANTHER" id="PTHR11059">
    <property type="entry name" value="DNA REPAIR PROTEIN RECN"/>
    <property type="match status" value="1"/>
</dbReference>
<evidence type="ECO:0000256" key="5">
    <source>
        <dbReference type="ARBA" id="ARBA00022763"/>
    </source>
</evidence>
<protein>
    <recommendedName>
        <fullName evidence="3 9">DNA repair protein RecN</fullName>
    </recommendedName>
    <alternativeName>
        <fullName evidence="8 9">Recombination protein N</fullName>
    </alternativeName>
</protein>
<feature type="coiled-coil region" evidence="10">
    <location>
        <begin position="328"/>
        <end position="398"/>
    </location>
</feature>
<dbReference type="InterPro" id="IPR004604">
    <property type="entry name" value="DNA_recomb/repair_RecN"/>
</dbReference>
<dbReference type="NCBIfam" id="NF008121">
    <property type="entry name" value="PRK10869.1"/>
    <property type="match status" value="1"/>
</dbReference>
<dbReference type="Gene3D" id="3.40.50.300">
    <property type="entry name" value="P-loop containing nucleotide triphosphate hydrolases"/>
    <property type="match status" value="2"/>
</dbReference>
<keyword evidence="10" id="KW-0175">Coiled coil</keyword>
<comment type="function">
    <text evidence="1 9">May be involved in recombinational repair of damaged DNA.</text>
</comment>
<evidence type="ECO:0000256" key="8">
    <source>
        <dbReference type="ARBA" id="ARBA00033408"/>
    </source>
</evidence>
<evidence type="ECO:0000313" key="12">
    <source>
        <dbReference type="EMBL" id="GGH43036.1"/>
    </source>
</evidence>
<evidence type="ECO:0000256" key="6">
    <source>
        <dbReference type="ARBA" id="ARBA00022840"/>
    </source>
</evidence>